<dbReference type="GeneID" id="93862863"/>
<keyword evidence="2" id="KW-1185">Reference proteome</keyword>
<name>A0A2Z5R1G3_9MICC</name>
<dbReference type="Proteomes" id="UP000250241">
    <property type="component" value="Chromosome"/>
</dbReference>
<dbReference type="EMBL" id="AP017895">
    <property type="protein sequence ID" value="BAV88334.1"/>
    <property type="molecule type" value="Genomic_DNA"/>
</dbReference>
<evidence type="ECO:0000313" key="2">
    <source>
        <dbReference type="Proteomes" id="UP000250241"/>
    </source>
</evidence>
<reference evidence="1 2" key="1">
    <citation type="submission" date="2016-10" db="EMBL/GenBank/DDBJ databases">
        <title>Genome sequence of Rothia aeria strain JCM11412.</title>
        <authorList>
            <person name="Nambu T."/>
        </authorList>
    </citation>
    <scope>NUCLEOTIDE SEQUENCE [LARGE SCALE GENOMIC DNA]</scope>
    <source>
        <strain evidence="1 2">JCM 11412</strain>
    </source>
</reference>
<evidence type="ECO:0000313" key="1">
    <source>
        <dbReference type="EMBL" id="BAV88334.1"/>
    </source>
</evidence>
<dbReference type="RefSeq" id="WP_006888321.1">
    <property type="nucleotide sequence ID" value="NZ_CAJPQC010000001.1"/>
</dbReference>
<organism evidence="1 2">
    <name type="scientific">Rothia aeria</name>
    <dbReference type="NCBI Taxonomy" id="172042"/>
    <lineage>
        <taxon>Bacteria</taxon>
        <taxon>Bacillati</taxon>
        <taxon>Actinomycetota</taxon>
        <taxon>Actinomycetes</taxon>
        <taxon>Micrococcales</taxon>
        <taxon>Micrococcaceae</taxon>
        <taxon>Rothia</taxon>
    </lineage>
</organism>
<dbReference type="KEGG" id="raj:RA11412_2035"/>
<protein>
    <submittedName>
        <fullName evidence="1">Uncharacterized protein</fullName>
    </submittedName>
</protein>
<sequence>MYSFEITLLIVHAAIVGFCLWHLTTRTRYSEARLNFVLPLILFVPGTGLLYLLAARAGTVPPDSTKTGSSSRHFEHRLGFRDGERSKWGLPRRKK</sequence>
<accession>A0A2Z5R1G3</accession>
<proteinExistence type="predicted"/>
<dbReference type="AlphaFoldDB" id="A0A2Z5R1G3"/>
<gene>
    <name evidence="1" type="ORF">RA11412_2035</name>
</gene>